<gene>
    <name evidence="3" type="ORF">AB4875_00375</name>
</gene>
<accession>A0ABV3TQP4</accession>
<evidence type="ECO:0000256" key="2">
    <source>
        <dbReference type="ARBA" id="ARBA00022679"/>
    </source>
</evidence>
<dbReference type="InterPro" id="IPR011004">
    <property type="entry name" value="Trimer_LpxA-like_sf"/>
</dbReference>
<dbReference type="EMBL" id="JBFRYB010000001">
    <property type="protein sequence ID" value="MEX1663915.1"/>
    <property type="molecule type" value="Genomic_DNA"/>
</dbReference>
<evidence type="ECO:0000313" key="3">
    <source>
        <dbReference type="EMBL" id="MEX1663915.1"/>
    </source>
</evidence>
<keyword evidence="4" id="KW-1185">Reference proteome</keyword>
<dbReference type="CDD" id="cd04647">
    <property type="entry name" value="LbH_MAT_like"/>
    <property type="match status" value="1"/>
</dbReference>
<evidence type="ECO:0000313" key="4">
    <source>
        <dbReference type="Proteomes" id="UP001557484"/>
    </source>
</evidence>
<proteinExistence type="inferred from homology"/>
<dbReference type="PANTHER" id="PTHR23416:SF23">
    <property type="entry name" value="ACETYLTRANSFERASE C18B11.09C-RELATED"/>
    <property type="match status" value="1"/>
</dbReference>
<dbReference type="PANTHER" id="PTHR23416">
    <property type="entry name" value="SIALIC ACID SYNTHASE-RELATED"/>
    <property type="match status" value="1"/>
</dbReference>
<dbReference type="InterPro" id="IPR051159">
    <property type="entry name" value="Hexapeptide_acetyltransf"/>
</dbReference>
<sequence length="198" mass="21064">MPQLSGDELNKMGFAGLGENVLISDRASFYNCKAITIGDNVRIDDFCVLSAGVGGINIGSFVHIAVGTTLIGAGKITLSDFSNLSSRVSIYSSSDDYSGVTMTNPMVPNKYTGVLHADVFLGKHVIVGSGSVILPGLTLEEGVAVGALSLVRCDCKAFGIYAGNPARRMKERKRNLLKLEELFWADFKAEAAVDVPQK</sequence>
<dbReference type="RefSeq" id="WP_368374044.1">
    <property type="nucleotide sequence ID" value="NZ_JBFRYB010000001.1"/>
</dbReference>
<dbReference type="SUPFAM" id="SSF51161">
    <property type="entry name" value="Trimeric LpxA-like enzymes"/>
    <property type="match status" value="1"/>
</dbReference>
<dbReference type="GO" id="GO:0016746">
    <property type="term" value="F:acyltransferase activity"/>
    <property type="evidence" value="ECO:0007669"/>
    <property type="project" value="UniProtKB-KW"/>
</dbReference>
<keyword evidence="3" id="KW-0012">Acyltransferase</keyword>
<name>A0ABV3TQP4_9GAMM</name>
<comment type="similarity">
    <text evidence="1">Belongs to the transferase hexapeptide repeat family.</text>
</comment>
<reference evidence="3 4" key="1">
    <citation type="journal article" date="2011" name="Int. J. Syst. Evol. Microbiol.">
        <title>Zhongshania antarctica gen. nov., sp. nov. and Zhongshania guokunii sp. nov., gammaproteobacteria respectively isolated from coastal attached (fast) ice and surface seawater of the Antarctic.</title>
        <authorList>
            <person name="Li H.J."/>
            <person name="Zhang X.Y."/>
            <person name="Chen C.X."/>
            <person name="Zhang Y.J."/>
            <person name="Gao Z.M."/>
            <person name="Yu Y."/>
            <person name="Chen X.L."/>
            <person name="Chen B."/>
            <person name="Zhang Y.Z."/>
        </authorList>
    </citation>
    <scope>NUCLEOTIDE SEQUENCE [LARGE SCALE GENOMIC DNA]</scope>
    <source>
        <strain evidence="3 4">R06B22</strain>
    </source>
</reference>
<organism evidence="3 4">
    <name type="scientific">Zhongshania arctica</name>
    <dbReference type="NCBI Taxonomy" id="3238302"/>
    <lineage>
        <taxon>Bacteria</taxon>
        <taxon>Pseudomonadati</taxon>
        <taxon>Pseudomonadota</taxon>
        <taxon>Gammaproteobacteria</taxon>
        <taxon>Cellvibrionales</taxon>
        <taxon>Spongiibacteraceae</taxon>
        <taxon>Zhongshania</taxon>
    </lineage>
</organism>
<protein>
    <submittedName>
        <fullName evidence="3">Acyltransferase</fullName>
    </submittedName>
</protein>
<comment type="caution">
    <text evidence="3">The sequence shown here is derived from an EMBL/GenBank/DDBJ whole genome shotgun (WGS) entry which is preliminary data.</text>
</comment>
<dbReference type="Proteomes" id="UP001557484">
    <property type="component" value="Unassembled WGS sequence"/>
</dbReference>
<keyword evidence="2" id="KW-0808">Transferase</keyword>
<dbReference type="Gene3D" id="2.160.10.10">
    <property type="entry name" value="Hexapeptide repeat proteins"/>
    <property type="match status" value="1"/>
</dbReference>
<evidence type="ECO:0000256" key="1">
    <source>
        <dbReference type="ARBA" id="ARBA00007274"/>
    </source>
</evidence>